<gene>
    <name evidence="1" type="ORF">AOT14_19010</name>
</gene>
<dbReference type="PATRIC" id="fig|128780.6.peg.1910"/>
<name>A0A0S1AZS4_9GAMM</name>
<organism evidence="1 2">
    <name type="scientific">Stenotrophomonas acidaminiphila</name>
    <dbReference type="NCBI Taxonomy" id="128780"/>
    <lineage>
        <taxon>Bacteria</taxon>
        <taxon>Pseudomonadati</taxon>
        <taxon>Pseudomonadota</taxon>
        <taxon>Gammaproteobacteria</taxon>
        <taxon>Lysobacterales</taxon>
        <taxon>Lysobacteraceae</taxon>
        <taxon>Stenotrophomonas</taxon>
    </lineage>
</organism>
<protein>
    <submittedName>
        <fullName evidence="1">Uncharacterized protein</fullName>
    </submittedName>
</protein>
<dbReference type="KEGG" id="sacz:AOT14_19010"/>
<dbReference type="Proteomes" id="UP000061010">
    <property type="component" value="Chromosome"/>
</dbReference>
<accession>A0A0S1AZS4</accession>
<proteinExistence type="predicted"/>
<evidence type="ECO:0000313" key="1">
    <source>
        <dbReference type="EMBL" id="ALJ28278.1"/>
    </source>
</evidence>
<sequence>MLGQRCLADPQMRRQVSCALTAPDMRQQARFAVREACPPILSAGAVLDVAREPDLWVGHPDRFNEVSMLHVGSLEDNRSFVKTNG</sequence>
<reference evidence="1 2" key="1">
    <citation type="journal article" date="2015" name="Genome Announc.">
        <title>Complete Genome Sequencing of Stenotrophomonas acidaminiphila ZAC14D2_NAIMI4_2, a Multidrug-Resistant Strain Isolated from Sediments of a Polluted River in Mexico, Uncovers New Antibiotic Resistance Genes and a Novel Class-II Lasso Peptide Biosynthesis Gene Cluster.</title>
        <authorList>
            <person name="Vinuesa P."/>
            <person name="Ochoa-Sanchez L.E."/>
        </authorList>
    </citation>
    <scope>NUCLEOTIDE SEQUENCE [LARGE SCALE GENOMIC DNA]</scope>
    <source>
        <strain evidence="1 2">ZAC14D2_NAIMI4_2</strain>
    </source>
</reference>
<dbReference type="AlphaFoldDB" id="A0A0S1AZS4"/>
<evidence type="ECO:0000313" key="2">
    <source>
        <dbReference type="Proteomes" id="UP000061010"/>
    </source>
</evidence>
<keyword evidence="2" id="KW-1185">Reference proteome</keyword>
<dbReference type="EMBL" id="CP012900">
    <property type="protein sequence ID" value="ALJ28278.1"/>
    <property type="molecule type" value="Genomic_DNA"/>
</dbReference>